<protein>
    <submittedName>
        <fullName evidence="2">Uncharacterized protein</fullName>
    </submittedName>
</protein>
<evidence type="ECO:0000313" key="3">
    <source>
        <dbReference type="Proteomes" id="UP001454036"/>
    </source>
</evidence>
<evidence type="ECO:0000256" key="1">
    <source>
        <dbReference type="SAM" id="SignalP"/>
    </source>
</evidence>
<feature type="chain" id="PRO_5043584864" evidence="1">
    <location>
        <begin position="17"/>
        <end position="191"/>
    </location>
</feature>
<gene>
    <name evidence="2" type="ORF">LIER_39101</name>
</gene>
<organism evidence="2 3">
    <name type="scientific">Lithospermum erythrorhizon</name>
    <name type="common">Purple gromwell</name>
    <name type="synonym">Lithospermum officinale var. erythrorhizon</name>
    <dbReference type="NCBI Taxonomy" id="34254"/>
    <lineage>
        <taxon>Eukaryota</taxon>
        <taxon>Viridiplantae</taxon>
        <taxon>Streptophyta</taxon>
        <taxon>Embryophyta</taxon>
        <taxon>Tracheophyta</taxon>
        <taxon>Spermatophyta</taxon>
        <taxon>Magnoliopsida</taxon>
        <taxon>eudicotyledons</taxon>
        <taxon>Gunneridae</taxon>
        <taxon>Pentapetalae</taxon>
        <taxon>asterids</taxon>
        <taxon>lamiids</taxon>
        <taxon>Boraginales</taxon>
        <taxon>Boraginaceae</taxon>
        <taxon>Boraginoideae</taxon>
        <taxon>Lithospermeae</taxon>
        <taxon>Lithospermum</taxon>
    </lineage>
</organism>
<dbReference type="AlphaFoldDB" id="A0AAV3QC09"/>
<dbReference type="PANTHER" id="PTHR33116">
    <property type="entry name" value="REVERSE TRANSCRIPTASE ZINC-BINDING DOMAIN-CONTAINING PROTEIN-RELATED-RELATED"/>
    <property type="match status" value="1"/>
</dbReference>
<keyword evidence="3" id="KW-1185">Reference proteome</keyword>
<dbReference type="EMBL" id="BAABME010020570">
    <property type="protein sequence ID" value="GAA0160786.1"/>
    <property type="molecule type" value="Genomic_DNA"/>
</dbReference>
<proteinExistence type="predicted"/>
<dbReference type="PANTHER" id="PTHR33116:SF78">
    <property type="entry name" value="OS12G0587133 PROTEIN"/>
    <property type="match status" value="1"/>
</dbReference>
<accession>A0AAV3QC09</accession>
<reference evidence="2 3" key="1">
    <citation type="submission" date="2024-01" db="EMBL/GenBank/DDBJ databases">
        <title>The complete chloroplast genome sequence of Lithospermum erythrorhizon: insights into the phylogenetic relationship among Boraginaceae species and the maternal lineages of purple gromwells.</title>
        <authorList>
            <person name="Okada T."/>
            <person name="Watanabe K."/>
        </authorList>
    </citation>
    <scope>NUCLEOTIDE SEQUENCE [LARGE SCALE GENOMIC DNA]</scope>
</reference>
<name>A0AAV3QC09_LITER</name>
<feature type="signal peptide" evidence="1">
    <location>
        <begin position="1"/>
        <end position="16"/>
    </location>
</feature>
<comment type="caution">
    <text evidence="2">The sequence shown here is derived from an EMBL/GenBank/DDBJ whole genome shotgun (WGS) entry which is preliminary data.</text>
</comment>
<keyword evidence="1" id="KW-0732">Signal</keyword>
<dbReference type="Proteomes" id="UP001454036">
    <property type="component" value="Unassembled WGS sequence"/>
</dbReference>
<evidence type="ECO:0000313" key="2">
    <source>
        <dbReference type="EMBL" id="GAA0160786.1"/>
    </source>
</evidence>
<sequence length="191" mass="21839">MALINFVLFGISNYWAQCIFLPVGVCKEIEKYVRSFLWTGAGLDKHKTKIAWSFVGRSKDEGGLGIKRLQEWDVTCMGTHILNLCSKKDILFGAFDMLLTQKEISYMRFNSEDSMADVWGRHISFTSRSITPSILKVQEAMSELNGKREDVMLWDNCDLFSSSKGWSSLRLSSDKVVSHMIIWSRSNVPKH</sequence>